<comment type="similarity">
    <text evidence="1">Belongs to the UPF0145 family.</text>
</comment>
<evidence type="ECO:0000313" key="3">
    <source>
        <dbReference type="Proteomes" id="UP000027982"/>
    </source>
</evidence>
<keyword evidence="3" id="KW-1185">Reference proteome</keyword>
<dbReference type="InterPro" id="IPR002765">
    <property type="entry name" value="UPF0145_YbjQ-like"/>
</dbReference>
<evidence type="ECO:0000256" key="1">
    <source>
        <dbReference type="ARBA" id="ARBA00010751"/>
    </source>
</evidence>
<evidence type="ECO:0000313" key="2">
    <source>
        <dbReference type="EMBL" id="AIE84865.1"/>
    </source>
</evidence>
<dbReference type="PANTHER" id="PTHR34068:SF2">
    <property type="entry name" value="UPF0145 PROTEIN SCO3412"/>
    <property type="match status" value="1"/>
</dbReference>
<protein>
    <recommendedName>
        <fullName evidence="4">Heavy metal-binding domain-containing protein</fullName>
    </recommendedName>
</protein>
<dbReference type="Gene3D" id="3.30.110.70">
    <property type="entry name" value="Hypothetical protein apc22750. Chain B"/>
    <property type="match status" value="3"/>
</dbReference>
<dbReference type="AlphaFoldDB" id="A0A068NQ28"/>
<dbReference type="InterPro" id="IPR035439">
    <property type="entry name" value="UPF0145_dom_sf"/>
</dbReference>
<dbReference type="STRING" id="661478.OP10G_1497"/>
<organism evidence="2 3">
    <name type="scientific">Fimbriimonas ginsengisoli Gsoil 348</name>
    <dbReference type="NCBI Taxonomy" id="661478"/>
    <lineage>
        <taxon>Bacteria</taxon>
        <taxon>Bacillati</taxon>
        <taxon>Armatimonadota</taxon>
        <taxon>Fimbriimonadia</taxon>
        <taxon>Fimbriimonadales</taxon>
        <taxon>Fimbriimonadaceae</taxon>
        <taxon>Fimbriimonas</taxon>
    </lineage>
</organism>
<accession>A0A068NQ28</accession>
<dbReference type="EMBL" id="CP007139">
    <property type="protein sequence ID" value="AIE84865.1"/>
    <property type="molecule type" value="Genomic_DNA"/>
</dbReference>
<evidence type="ECO:0008006" key="4">
    <source>
        <dbReference type="Google" id="ProtNLM"/>
    </source>
</evidence>
<name>A0A068NQ28_FIMGI</name>
<dbReference type="KEGG" id="fgi:OP10G_1497"/>
<dbReference type="Proteomes" id="UP000027982">
    <property type="component" value="Chromosome"/>
</dbReference>
<dbReference type="SUPFAM" id="SSF117782">
    <property type="entry name" value="YbjQ-like"/>
    <property type="match status" value="3"/>
</dbReference>
<dbReference type="Pfam" id="PF01906">
    <property type="entry name" value="YbjQ_1"/>
    <property type="match status" value="3"/>
</dbReference>
<dbReference type="eggNOG" id="COG0393">
    <property type="taxonomic scope" value="Bacteria"/>
</dbReference>
<dbReference type="HOGENOM" id="CLU_739102_0_0_0"/>
<reference evidence="2 3" key="1">
    <citation type="journal article" date="2014" name="PLoS ONE">
        <title>The first complete genome sequence of the class fimbriimonadia in the phylum armatimonadetes.</title>
        <authorList>
            <person name="Hu Z.Y."/>
            <person name="Wang Y.Z."/>
            <person name="Im W.T."/>
            <person name="Wang S.Y."/>
            <person name="Zhao G.P."/>
            <person name="Zheng H.J."/>
            <person name="Quan Z.X."/>
        </authorList>
    </citation>
    <scope>NUCLEOTIDE SEQUENCE [LARGE SCALE GENOMIC DNA]</scope>
    <source>
        <strain evidence="2">Gsoil 348</strain>
    </source>
</reference>
<gene>
    <name evidence="2" type="ORF">OP10G_1497</name>
</gene>
<dbReference type="PANTHER" id="PTHR34068">
    <property type="entry name" value="UPF0145 PROTEIN YBJQ"/>
    <property type="match status" value="1"/>
</dbReference>
<sequence>MAKKGMDPGEMVIGNSVWSMGFFGTIGSGLKTLAGGEVEQVTKVVFEGRKAALERMQAWSDLRGAIGISGVSTELVQHGGSMEFLSVGSAVHRRGHMATSLEFTSSSDGQELYCQLDSGFEPKHFAFGNVAYSIGLGGGIGGAFRGLARGEIKEFSHVFNHTRHLAIERIQAEARAHGANCVVGIRTSIIPFQGMQEMVMVGTSARHAGYDPSYDASPATSDLTCEETWNMAHLGYLPIRLVLGCSIYSIGIVGGIAAAFKSLAQGEISEMTKLVYEARENALAHIAEDAAACGADDVVGIKTYVYSLGGGVIEFLAIGTAVKKVPGVTTVSDTLPPQAVMRDKDTFINTAEQLRGQDLNAGKKSGAG</sequence>
<proteinExistence type="inferred from homology"/>